<keyword evidence="2" id="KW-0472">Membrane</keyword>
<feature type="transmembrane region" description="Helical" evidence="2">
    <location>
        <begin position="144"/>
        <end position="170"/>
    </location>
</feature>
<keyword evidence="2" id="KW-0812">Transmembrane</keyword>
<dbReference type="AlphaFoldDB" id="A0A239CXP2"/>
<keyword evidence="2" id="KW-1133">Transmembrane helix</keyword>
<protein>
    <recommendedName>
        <fullName evidence="5">DUF4112 domain-containing protein</fullName>
    </recommendedName>
</protein>
<reference evidence="3 4" key="1">
    <citation type="submission" date="2017-06" db="EMBL/GenBank/DDBJ databases">
        <authorList>
            <person name="Kim H.J."/>
            <person name="Triplett B.A."/>
        </authorList>
    </citation>
    <scope>NUCLEOTIDE SEQUENCE [LARGE SCALE GENOMIC DNA]</scope>
    <source>
        <strain evidence="3 4">DSM 18704</strain>
    </source>
</reference>
<dbReference type="Proteomes" id="UP000198356">
    <property type="component" value="Unassembled WGS sequence"/>
</dbReference>
<evidence type="ECO:0000313" key="3">
    <source>
        <dbReference type="EMBL" id="SNS24113.1"/>
    </source>
</evidence>
<dbReference type="PANTHER" id="PTHR35519">
    <property type="entry name" value="MEMBRANE PROTEINS"/>
    <property type="match status" value="1"/>
</dbReference>
<evidence type="ECO:0000256" key="1">
    <source>
        <dbReference type="SAM" id="MobiDB-lite"/>
    </source>
</evidence>
<proteinExistence type="predicted"/>
<dbReference type="InterPro" id="IPR025187">
    <property type="entry name" value="DUF4112"/>
</dbReference>
<dbReference type="RefSeq" id="WP_089406472.1">
    <property type="nucleotide sequence ID" value="NZ_FZOU01000001.1"/>
</dbReference>
<dbReference type="OrthoDB" id="513552at2"/>
<dbReference type="PANTHER" id="PTHR35519:SF2">
    <property type="entry name" value="PH DOMAIN PROTEIN"/>
    <property type="match status" value="1"/>
</dbReference>
<name>A0A239CXP2_9BACT</name>
<evidence type="ECO:0008006" key="5">
    <source>
        <dbReference type="Google" id="ProtNLM"/>
    </source>
</evidence>
<organism evidence="3 4">
    <name type="scientific">Granulicella rosea</name>
    <dbReference type="NCBI Taxonomy" id="474952"/>
    <lineage>
        <taxon>Bacteria</taxon>
        <taxon>Pseudomonadati</taxon>
        <taxon>Acidobacteriota</taxon>
        <taxon>Terriglobia</taxon>
        <taxon>Terriglobales</taxon>
        <taxon>Acidobacteriaceae</taxon>
        <taxon>Granulicella</taxon>
    </lineage>
</organism>
<gene>
    <name evidence="3" type="ORF">SAMN05421770_101135</name>
</gene>
<feature type="region of interest" description="Disordered" evidence="1">
    <location>
        <begin position="1"/>
        <end position="22"/>
    </location>
</feature>
<feature type="transmembrane region" description="Helical" evidence="2">
    <location>
        <begin position="59"/>
        <end position="84"/>
    </location>
</feature>
<evidence type="ECO:0000313" key="4">
    <source>
        <dbReference type="Proteomes" id="UP000198356"/>
    </source>
</evidence>
<evidence type="ECO:0000256" key="2">
    <source>
        <dbReference type="SAM" id="Phobius"/>
    </source>
</evidence>
<sequence>MPITTKPEILSPRQTASRTGDRVRTGGLLKDENLDLLSHLLDDFIRIPGTPIRFGLDGIAGFIPGIGDVIGGLASSIIILAAWMRGVPYITVLRMVVNVGIETAVGSIPVLGDAFDIYWRANRRNYALLAGSLESPRRHTVGSWLFLAGLCIVLTALMLAPAILLGWLLFHLFHVHPRGL</sequence>
<keyword evidence="4" id="KW-1185">Reference proteome</keyword>
<dbReference type="EMBL" id="FZOU01000001">
    <property type="protein sequence ID" value="SNS24113.1"/>
    <property type="molecule type" value="Genomic_DNA"/>
</dbReference>
<accession>A0A239CXP2</accession>
<dbReference type="Pfam" id="PF13430">
    <property type="entry name" value="DUF4112"/>
    <property type="match status" value="1"/>
</dbReference>